<dbReference type="PRINTS" id="PR00700">
    <property type="entry name" value="PRTYPHPHTASE"/>
</dbReference>
<dbReference type="Pfam" id="PF00102">
    <property type="entry name" value="Y_phosphatase"/>
    <property type="match status" value="2"/>
</dbReference>
<evidence type="ECO:0000256" key="6">
    <source>
        <dbReference type="ARBA" id="ARBA00051722"/>
    </source>
</evidence>
<dbReference type="PROSITE" id="PS50055">
    <property type="entry name" value="TYR_PHOSPHATASE_PTP"/>
    <property type="match status" value="2"/>
</dbReference>
<evidence type="ECO:0000256" key="5">
    <source>
        <dbReference type="ARBA" id="ARBA00023136"/>
    </source>
</evidence>
<dbReference type="InterPro" id="IPR036116">
    <property type="entry name" value="FN3_sf"/>
</dbReference>
<feature type="signal peptide" evidence="8">
    <location>
        <begin position="1"/>
        <end position="23"/>
    </location>
</feature>
<keyword evidence="13" id="KW-1185">Reference proteome</keyword>
<keyword evidence="4" id="KW-0904">Protein phosphatase</keyword>
<evidence type="ECO:0000259" key="11">
    <source>
        <dbReference type="PROSITE" id="PS50853"/>
    </source>
</evidence>
<feature type="chain" id="PRO_5044012490" description="Protein-tyrosine-phosphatase" evidence="8">
    <location>
        <begin position="24"/>
        <end position="1065"/>
    </location>
</feature>
<feature type="domain" description="Tyrosine-protein phosphatase" evidence="9">
    <location>
        <begin position="774"/>
        <end position="1027"/>
    </location>
</feature>
<dbReference type="GO" id="GO:0016020">
    <property type="term" value="C:membrane"/>
    <property type="evidence" value="ECO:0007669"/>
    <property type="project" value="UniProtKB-SubCell"/>
</dbReference>
<dbReference type="CDD" id="cd00063">
    <property type="entry name" value="FN3"/>
    <property type="match status" value="2"/>
</dbReference>
<dbReference type="SUPFAM" id="SSF49265">
    <property type="entry name" value="Fibronectin type III"/>
    <property type="match status" value="1"/>
</dbReference>
<dbReference type="CDD" id="cd14549">
    <property type="entry name" value="R5-PTPc-1"/>
    <property type="match status" value="1"/>
</dbReference>
<dbReference type="InterPro" id="IPR029021">
    <property type="entry name" value="Prot-tyrosine_phosphatase-like"/>
</dbReference>
<dbReference type="PANTHER" id="PTHR19134">
    <property type="entry name" value="RECEPTOR-TYPE TYROSINE-PROTEIN PHOSPHATASE"/>
    <property type="match status" value="1"/>
</dbReference>
<evidence type="ECO:0000313" key="12">
    <source>
        <dbReference type="EMBL" id="KAJ8913189.1"/>
    </source>
</evidence>
<dbReference type="PROSITE" id="PS50056">
    <property type="entry name" value="TYR_PHOSPHATASE_2"/>
    <property type="match status" value="1"/>
</dbReference>
<evidence type="ECO:0000256" key="1">
    <source>
        <dbReference type="ARBA" id="ARBA00004167"/>
    </source>
</evidence>
<dbReference type="FunFam" id="3.90.190.10:FF:000013">
    <property type="entry name" value="receptor-type tyrosine-protein phosphatase zeta isoform X1"/>
    <property type="match status" value="1"/>
</dbReference>
<evidence type="ECO:0000256" key="8">
    <source>
        <dbReference type="SAM" id="SignalP"/>
    </source>
</evidence>
<reference evidence="12 13" key="1">
    <citation type="journal article" date="2023" name="Insect Mol. Biol.">
        <title>Genome sequencing provides insights into the evolution of gene families encoding plant cell wall-degrading enzymes in longhorned beetles.</title>
        <authorList>
            <person name="Shin N.R."/>
            <person name="Okamura Y."/>
            <person name="Kirsch R."/>
            <person name="Pauchet Y."/>
        </authorList>
    </citation>
    <scope>NUCLEOTIDE SEQUENCE [LARGE SCALE GENOMIC DNA]</scope>
    <source>
        <strain evidence="12">EAD_L_NR</strain>
    </source>
</reference>
<sequence>MGHAFVYVVIAFCDLILTQYTASNPYTTTDINEFSDKYPEAIDTPTSDFPVPGKPRNLTILDYTSVSIYLQWANPEKKNGVIEGYRVYYMNNNFTEVQHDKIPFDEPLVRYNLTGLKPFTEYTIFVKGFTQKHEGDPSDSVVATTDISGPSAPKVLNLSCQANETIYIHWGRPSNFFYSIEYYYVYINLGNHLYDNITISTTKDHLETTYILKNVTPNANYHVQIQASTRSNRTHRLILGELSPPIHVYVSKNCRQPHDYMSRTTSELGAGILAGVLCASLALLLAGIGFLIWSHSFEEWACAKDPLSPSPQNHDFLTNPTILIAEMPLESLARQKEVGLVWVTGHMGIPGNERSDQLLERLGSGEHLQGPEPILGISRGSINGALSRWAYRRLGMSWRMNTGCRQAHNFLDGPDRKCFRAPYYYLDNPQCSAAALDWNTIPEPDSDHNGPIPVSLFARHVQELHADGDIGFSKEYEAIQNDAVNEINSSEHSQHPDNKPKNRYLNIIAYDHSRVHLLTMPGQKISTYINANYIDGFQVNKAYIGTQGPLPSTFDCFWRMVWEQRVTIIVMITNLVERGRRKCDMYWPKEGTETYGVIQVKLVKEDIMATYTVRTLSIRHLRVNIKNKKKAALAEKTVYQYHYTNWPDHGTPDHPLPVIHFVKKSSAANPPDGGPIVVHCSAGVGRTGTYIVLDAMLKQIRSRGEVNIFGFLKHIRAQRNFLVQTEEQYIFIHDSLVEAIECGETNISREKFPRYVSVLQNLNQEDKNELWKPLDVQFRLVTSFLCKDFHLVSANKPINQPKNRCAVILPVESSRVHLTPKPGEDGSDYINASWFQGFHSLREFIITQHPFKPTMQDFWQMIWDHSAQLIVMISFIDNSEYEVFWPVGNEVIETDTYTCKQTQENGNSTYYIREFLMRSVQDDYEIPVKMVHCHNWPHQASNLSEIYHLPNFILDMQKIPNGPIVVVDRFGGTEAATFCALTTLKKHLIYDNKVDVYMYAKLYHNKRPGIWISSDDYMKLHLCIQTLCNPPEPQIQEVTPDLYAMANGTINNGSISTDCIRVPPE</sequence>
<dbReference type="PROSITE" id="PS00383">
    <property type="entry name" value="TYR_PHOSPHATASE_1"/>
    <property type="match status" value="1"/>
</dbReference>
<comment type="caution">
    <text evidence="12">The sequence shown here is derived from an EMBL/GenBank/DDBJ whole genome shotgun (WGS) entry which is preliminary data.</text>
</comment>
<protein>
    <recommendedName>
        <fullName evidence="14">Protein-tyrosine-phosphatase</fullName>
    </recommendedName>
</protein>
<gene>
    <name evidence="12" type="ORF">NQ315_009026</name>
</gene>
<dbReference type="SMART" id="SM00194">
    <property type="entry name" value="PTPc"/>
    <property type="match status" value="2"/>
</dbReference>
<keyword evidence="3" id="KW-0378">Hydrolase</keyword>
<evidence type="ECO:0000259" key="9">
    <source>
        <dbReference type="PROSITE" id="PS50055"/>
    </source>
</evidence>
<dbReference type="InterPro" id="IPR016130">
    <property type="entry name" value="Tyr_Pase_AS"/>
</dbReference>
<dbReference type="GO" id="GO:0004725">
    <property type="term" value="F:protein tyrosine phosphatase activity"/>
    <property type="evidence" value="ECO:0007669"/>
    <property type="project" value="UniProtKB-EC"/>
</dbReference>
<keyword evidence="5 7" id="KW-0472">Membrane</keyword>
<keyword evidence="7" id="KW-0812">Transmembrane</keyword>
<evidence type="ECO:0000313" key="13">
    <source>
        <dbReference type="Proteomes" id="UP001159042"/>
    </source>
</evidence>
<dbReference type="FunFam" id="3.90.190.10:FF:000068">
    <property type="entry name" value="receptor-type tyrosine-protein phosphatase zeta"/>
    <property type="match status" value="1"/>
</dbReference>
<feature type="domain" description="Tyrosine-protein phosphatase" evidence="9">
    <location>
        <begin position="472"/>
        <end position="739"/>
    </location>
</feature>
<dbReference type="PANTHER" id="PTHR19134:SF540">
    <property type="entry name" value="TYROSINE-PROTEIN PHOSPHATASE 99A"/>
    <property type="match status" value="1"/>
</dbReference>
<feature type="domain" description="Fibronectin type-III" evidence="11">
    <location>
        <begin position="54"/>
        <end position="148"/>
    </location>
</feature>
<dbReference type="SMART" id="SM00060">
    <property type="entry name" value="FN3"/>
    <property type="match status" value="2"/>
</dbReference>
<accession>A0AAV8VGC0</accession>
<name>A0AAV8VGC0_9CUCU</name>
<evidence type="ECO:0000256" key="4">
    <source>
        <dbReference type="ARBA" id="ARBA00022912"/>
    </source>
</evidence>
<proteinExistence type="predicted"/>
<dbReference type="AlphaFoldDB" id="A0AAV8VGC0"/>
<dbReference type="InterPro" id="IPR003961">
    <property type="entry name" value="FN3_dom"/>
</dbReference>
<dbReference type="GO" id="GO:0048666">
    <property type="term" value="P:neuron development"/>
    <property type="evidence" value="ECO:0007669"/>
    <property type="project" value="UniProtKB-ARBA"/>
</dbReference>
<keyword evidence="7" id="KW-1133">Transmembrane helix</keyword>
<dbReference type="SMART" id="SM00404">
    <property type="entry name" value="PTPc_motif"/>
    <property type="match status" value="2"/>
</dbReference>
<keyword evidence="2 8" id="KW-0732">Signal</keyword>
<evidence type="ECO:0000256" key="7">
    <source>
        <dbReference type="SAM" id="Phobius"/>
    </source>
</evidence>
<feature type="transmembrane region" description="Helical" evidence="7">
    <location>
        <begin position="268"/>
        <end position="293"/>
    </location>
</feature>
<feature type="non-terminal residue" evidence="12">
    <location>
        <position position="1065"/>
    </location>
</feature>
<comment type="catalytic activity">
    <reaction evidence="6">
        <text>O-phospho-L-tyrosyl-[protein] + H2O = L-tyrosyl-[protein] + phosphate</text>
        <dbReference type="Rhea" id="RHEA:10684"/>
        <dbReference type="Rhea" id="RHEA-COMP:10136"/>
        <dbReference type="Rhea" id="RHEA-COMP:20101"/>
        <dbReference type="ChEBI" id="CHEBI:15377"/>
        <dbReference type="ChEBI" id="CHEBI:43474"/>
        <dbReference type="ChEBI" id="CHEBI:46858"/>
        <dbReference type="ChEBI" id="CHEBI:61978"/>
        <dbReference type="EC" id="3.1.3.48"/>
    </reaction>
</comment>
<dbReference type="InterPro" id="IPR000242">
    <property type="entry name" value="PTP_cat"/>
</dbReference>
<dbReference type="Gene3D" id="2.60.40.10">
    <property type="entry name" value="Immunoglobulins"/>
    <property type="match status" value="2"/>
</dbReference>
<evidence type="ECO:0000256" key="2">
    <source>
        <dbReference type="ARBA" id="ARBA00022729"/>
    </source>
</evidence>
<feature type="domain" description="Fibronectin type-III" evidence="11">
    <location>
        <begin position="149"/>
        <end position="253"/>
    </location>
</feature>
<evidence type="ECO:0000259" key="10">
    <source>
        <dbReference type="PROSITE" id="PS50056"/>
    </source>
</evidence>
<evidence type="ECO:0000256" key="3">
    <source>
        <dbReference type="ARBA" id="ARBA00022801"/>
    </source>
</evidence>
<organism evidence="12 13">
    <name type="scientific">Exocentrus adspersus</name>
    <dbReference type="NCBI Taxonomy" id="1586481"/>
    <lineage>
        <taxon>Eukaryota</taxon>
        <taxon>Metazoa</taxon>
        <taxon>Ecdysozoa</taxon>
        <taxon>Arthropoda</taxon>
        <taxon>Hexapoda</taxon>
        <taxon>Insecta</taxon>
        <taxon>Pterygota</taxon>
        <taxon>Neoptera</taxon>
        <taxon>Endopterygota</taxon>
        <taxon>Coleoptera</taxon>
        <taxon>Polyphaga</taxon>
        <taxon>Cucujiformia</taxon>
        <taxon>Chrysomeloidea</taxon>
        <taxon>Cerambycidae</taxon>
        <taxon>Lamiinae</taxon>
        <taxon>Acanthocinini</taxon>
        <taxon>Exocentrus</taxon>
    </lineage>
</organism>
<evidence type="ECO:0008006" key="14">
    <source>
        <dbReference type="Google" id="ProtNLM"/>
    </source>
</evidence>
<dbReference type="Gene3D" id="3.90.190.10">
    <property type="entry name" value="Protein tyrosine phosphatase superfamily"/>
    <property type="match status" value="2"/>
</dbReference>
<dbReference type="GO" id="GO:0009653">
    <property type="term" value="P:anatomical structure morphogenesis"/>
    <property type="evidence" value="ECO:0007669"/>
    <property type="project" value="UniProtKB-ARBA"/>
</dbReference>
<dbReference type="PROSITE" id="PS50853">
    <property type="entry name" value="FN3"/>
    <property type="match status" value="2"/>
</dbReference>
<dbReference type="Pfam" id="PF00041">
    <property type="entry name" value="fn3"/>
    <property type="match status" value="2"/>
</dbReference>
<feature type="domain" description="Tyrosine specific protein phosphatases" evidence="10">
    <location>
        <begin position="656"/>
        <end position="730"/>
    </location>
</feature>
<dbReference type="InterPro" id="IPR050348">
    <property type="entry name" value="Protein-Tyr_Phosphatase"/>
</dbReference>
<dbReference type="EMBL" id="JANEYG010000100">
    <property type="protein sequence ID" value="KAJ8913189.1"/>
    <property type="molecule type" value="Genomic_DNA"/>
</dbReference>
<dbReference type="Proteomes" id="UP001159042">
    <property type="component" value="Unassembled WGS sequence"/>
</dbReference>
<dbReference type="InterPro" id="IPR000387">
    <property type="entry name" value="Tyr_Pase_dom"/>
</dbReference>
<dbReference type="InterPro" id="IPR013783">
    <property type="entry name" value="Ig-like_fold"/>
</dbReference>
<comment type="subcellular location">
    <subcellularLocation>
        <location evidence="1">Membrane</location>
        <topology evidence="1">Single-pass membrane protein</topology>
    </subcellularLocation>
</comment>
<dbReference type="InterPro" id="IPR003595">
    <property type="entry name" value="Tyr_Pase_cat"/>
</dbReference>
<dbReference type="SUPFAM" id="SSF52799">
    <property type="entry name" value="(Phosphotyrosine protein) phosphatases II"/>
    <property type="match status" value="2"/>
</dbReference>